<evidence type="ECO:0000256" key="1">
    <source>
        <dbReference type="SAM" id="Phobius"/>
    </source>
</evidence>
<accession>A0ABR7WH20</accession>
<dbReference type="EMBL" id="JACWMS010000005">
    <property type="protein sequence ID" value="MBD1322069.1"/>
    <property type="molecule type" value="Genomic_DNA"/>
</dbReference>
<dbReference type="InterPro" id="IPR015837">
    <property type="entry name" value="UCP026622_CAAX_protease"/>
</dbReference>
<keyword evidence="3" id="KW-0482">Metalloprotease</keyword>
<sequence length="250" mass="25838">MARLRWISAGAHSDAAVRRARSVWMLVAVVGFLVAANLVAHFTGRWTGMLAVPVAAVLLVTGTRLAGLQWREMGLSRSELRSGVPYAVAAVVVVFAVVSVAVAIPATRQFFLSDRYDSASEAALAALVVIPLQTVLPEELLFRGVLQGSLSRLFGVRATLGLGAVAFGFWHISSSLGLTSGNAGLSGVLGSGTLGQIAGILGAVVATGLAGLVLGWLRYRANSLLAPIALHWALNAIGAVGAAVAWHLPS</sequence>
<dbReference type="RefSeq" id="WP_190268474.1">
    <property type="nucleotide sequence ID" value="NZ_BAABAD010000004.1"/>
</dbReference>
<feature type="transmembrane region" description="Helical" evidence="1">
    <location>
        <begin position="124"/>
        <end position="142"/>
    </location>
</feature>
<keyword evidence="1" id="KW-0472">Membrane</keyword>
<dbReference type="GO" id="GO:0008237">
    <property type="term" value="F:metallopeptidase activity"/>
    <property type="evidence" value="ECO:0007669"/>
    <property type="project" value="UniProtKB-KW"/>
</dbReference>
<dbReference type="Pfam" id="PF02517">
    <property type="entry name" value="Rce1-like"/>
    <property type="match status" value="1"/>
</dbReference>
<comment type="caution">
    <text evidence="3">The sequence shown here is derived from an EMBL/GenBank/DDBJ whole genome shotgun (WGS) entry which is preliminary data.</text>
</comment>
<evidence type="ECO:0000313" key="4">
    <source>
        <dbReference type="Proteomes" id="UP000602395"/>
    </source>
</evidence>
<keyword evidence="1" id="KW-0812">Transmembrane</keyword>
<feature type="transmembrane region" description="Helical" evidence="1">
    <location>
        <begin position="193"/>
        <end position="217"/>
    </location>
</feature>
<protein>
    <submittedName>
        <fullName evidence="3">CPBP family intramembrane metalloprotease</fullName>
    </submittedName>
</protein>
<keyword evidence="3" id="KW-0645">Protease</keyword>
<keyword evidence="4" id="KW-1185">Reference proteome</keyword>
<keyword evidence="1" id="KW-1133">Transmembrane helix</keyword>
<keyword evidence="3" id="KW-0378">Hydrolase</keyword>
<proteinExistence type="predicted"/>
<feature type="transmembrane region" description="Helical" evidence="1">
    <location>
        <begin position="86"/>
        <end position="104"/>
    </location>
</feature>
<dbReference type="PIRSF" id="PIRSF026622">
    <property type="entry name" value="Proteas_026622"/>
    <property type="match status" value="1"/>
</dbReference>
<evidence type="ECO:0000313" key="3">
    <source>
        <dbReference type="EMBL" id="MBD1322069.1"/>
    </source>
</evidence>
<feature type="domain" description="CAAX prenyl protease 2/Lysostaphin resistance protein A-like" evidence="2">
    <location>
        <begin position="123"/>
        <end position="237"/>
    </location>
</feature>
<name>A0ABR7WH20_9ACTN</name>
<feature type="transmembrane region" description="Helical" evidence="1">
    <location>
        <begin position="21"/>
        <end position="40"/>
    </location>
</feature>
<organism evidence="3 4">
    <name type="scientific">Gordonia hankookensis</name>
    <dbReference type="NCBI Taxonomy" id="589403"/>
    <lineage>
        <taxon>Bacteria</taxon>
        <taxon>Bacillati</taxon>
        <taxon>Actinomycetota</taxon>
        <taxon>Actinomycetes</taxon>
        <taxon>Mycobacteriales</taxon>
        <taxon>Gordoniaceae</taxon>
        <taxon>Gordonia</taxon>
    </lineage>
</organism>
<gene>
    <name evidence="3" type="ORF">IDF66_21035</name>
</gene>
<feature type="transmembrane region" description="Helical" evidence="1">
    <location>
        <begin position="224"/>
        <end position="248"/>
    </location>
</feature>
<feature type="transmembrane region" description="Helical" evidence="1">
    <location>
        <begin position="154"/>
        <end position="173"/>
    </location>
</feature>
<dbReference type="Proteomes" id="UP000602395">
    <property type="component" value="Unassembled WGS sequence"/>
</dbReference>
<reference evidence="3 4" key="1">
    <citation type="submission" date="2020-09" db="EMBL/GenBank/DDBJ databases">
        <title>Novel species in genus Gordonia.</title>
        <authorList>
            <person name="Zhang G."/>
        </authorList>
    </citation>
    <scope>NUCLEOTIDE SEQUENCE [LARGE SCALE GENOMIC DNA]</scope>
    <source>
        <strain evidence="3 4">ON-33</strain>
    </source>
</reference>
<dbReference type="InterPro" id="IPR003675">
    <property type="entry name" value="Rce1/LyrA-like_dom"/>
</dbReference>
<feature type="transmembrane region" description="Helical" evidence="1">
    <location>
        <begin position="46"/>
        <end position="66"/>
    </location>
</feature>
<evidence type="ECO:0000259" key="2">
    <source>
        <dbReference type="Pfam" id="PF02517"/>
    </source>
</evidence>